<dbReference type="AlphaFoldDB" id="A0A2A6FSV7"/>
<sequence length="132" mass="14851">MSRSDRDQAGGHPLRHPPLLNCLCCLALTARDREGPRTRQLREALDEQLTAYADDRGTRWDQIVDNLAGDDYGYGYGEHVYVAGRCIRCNVDWFDVGIYPGLEECPDKDNDELIVYSTSTDGVVFTSHKLAN</sequence>
<accession>A0A2A6FSV7</accession>
<organism evidence="1 2">
    <name type="scientific">Candidatus Lumbricidiphila eiseniae</name>
    <dbReference type="NCBI Taxonomy" id="1969409"/>
    <lineage>
        <taxon>Bacteria</taxon>
        <taxon>Bacillati</taxon>
        <taxon>Actinomycetota</taxon>
        <taxon>Actinomycetes</taxon>
        <taxon>Micrococcales</taxon>
        <taxon>Microbacteriaceae</taxon>
        <taxon>Candidatus Lumbricidiphila</taxon>
    </lineage>
</organism>
<reference evidence="2" key="1">
    <citation type="submission" date="2017-03" db="EMBL/GenBank/DDBJ databases">
        <authorList>
            <person name="Lund M.B."/>
        </authorList>
    </citation>
    <scope>NUCLEOTIDE SEQUENCE [LARGE SCALE GENOMIC DNA]</scope>
</reference>
<protein>
    <submittedName>
        <fullName evidence="1">Uncharacterized protein</fullName>
    </submittedName>
</protein>
<name>A0A2A6FSV7_9MICO</name>
<proteinExistence type="predicted"/>
<gene>
    <name evidence="1" type="ORF">B5766_05460</name>
</gene>
<dbReference type="EMBL" id="NAEP01000032">
    <property type="protein sequence ID" value="PDQ35513.1"/>
    <property type="molecule type" value="Genomic_DNA"/>
</dbReference>
<evidence type="ECO:0000313" key="2">
    <source>
        <dbReference type="Proteomes" id="UP000219994"/>
    </source>
</evidence>
<dbReference type="Proteomes" id="UP000219994">
    <property type="component" value="Unassembled WGS sequence"/>
</dbReference>
<evidence type="ECO:0000313" key="1">
    <source>
        <dbReference type="EMBL" id="PDQ35513.1"/>
    </source>
</evidence>
<comment type="caution">
    <text evidence="1">The sequence shown here is derived from an EMBL/GenBank/DDBJ whole genome shotgun (WGS) entry which is preliminary data.</text>
</comment>